<proteinExistence type="predicted"/>
<reference evidence="1" key="1">
    <citation type="submission" date="2023-11" db="EMBL/GenBank/DDBJ databases">
        <authorList>
            <person name="Poullet M."/>
        </authorList>
    </citation>
    <scope>NUCLEOTIDE SEQUENCE</scope>
    <source>
        <strain evidence="1">E1834</strain>
    </source>
</reference>
<dbReference type="EMBL" id="CAVMJV010000040">
    <property type="protein sequence ID" value="CAK5080037.1"/>
    <property type="molecule type" value="Genomic_DNA"/>
</dbReference>
<accession>A0ACB0ZLR9</accession>
<organism evidence="1 2">
    <name type="scientific">Meloidogyne enterolobii</name>
    <name type="common">Root-knot nematode worm</name>
    <name type="synonym">Meloidogyne mayaguensis</name>
    <dbReference type="NCBI Taxonomy" id="390850"/>
    <lineage>
        <taxon>Eukaryota</taxon>
        <taxon>Metazoa</taxon>
        <taxon>Ecdysozoa</taxon>
        <taxon>Nematoda</taxon>
        <taxon>Chromadorea</taxon>
        <taxon>Rhabditida</taxon>
        <taxon>Tylenchina</taxon>
        <taxon>Tylenchomorpha</taxon>
        <taxon>Tylenchoidea</taxon>
        <taxon>Meloidogynidae</taxon>
        <taxon>Meloidogyninae</taxon>
        <taxon>Meloidogyne</taxon>
    </lineage>
</organism>
<keyword evidence="2" id="KW-1185">Reference proteome</keyword>
<name>A0ACB0ZLR9_MELEN</name>
<evidence type="ECO:0000313" key="2">
    <source>
        <dbReference type="Proteomes" id="UP001497535"/>
    </source>
</evidence>
<comment type="caution">
    <text evidence="1">The sequence shown here is derived from an EMBL/GenBank/DDBJ whole genome shotgun (WGS) entry which is preliminary data.</text>
</comment>
<protein>
    <submittedName>
        <fullName evidence="1">Uncharacterized protein</fullName>
    </submittedName>
</protein>
<evidence type="ECO:0000313" key="1">
    <source>
        <dbReference type="EMBL" id="CAK5080037.1"/>
    </source>
</evidence>
<sequence>MFWLKDFTEMVTIVDDLLVLNPHSQGFYRVLYSSDQMKQISQQLFDNHKELLMASRVRIIDDSFKLAESGYLPYEDALNLTQYLTKEEEYPPWEIALSNFNVIQNYFDDEPETEDLRVCIFIIETGLWN</sequence>
<dbReference type="Proteomes" id="UP001497535">
    <property type="component" value="Unassembled WGS sequence"/>
</dbReference>
<gene>
    <name evidence="1" type="ORF">MENTE1834_LOCUS27187</name>
</gene>